<comment type="subcellular location">
    <subcellularLocation>
        <location evidence="1">Membrane</location>
        <topology evidence="1">Single-pass membrane protein</topology>
    </subcellularLocation>
</comment>
<keyword evidence="3" id="KW-0812">Transmembrane</keyword>
<dbReference type="PANTHER" id="PTHR32285:SF71">
    <property type="entry name" value="PROTEIN TRICHOME BIREFRINGENCE-LIKE 39"/>
    <property type="match status" value="1"/>
</dbReference>
<evidence type="ECO:0000259" key="8">
    <source>
        <dbReference type="Pfam" id="PF13839"/>
    </source>
</evidence>
<dbReference type="Pfam" id="PF14416">
    <property type="entry name" value="PMR5N"/>
    <property type="match status" value="1"/>
</dbReference>
<evidence type="ECO:0000256" key="6">
    <source>
        <dbReference type="ARBA" id="ARBA00023136"/>
    </source>
</evidence>
<keyword evidence="4" id="KW-0735">Signal-anchor</keyword>
<feature type="domain" description="Trichome birefringence-like N-terminal" evidence="9">
    <location>
        <begin position="47"/>
        <end position="99"/>
    </location>
</feature>
<dbReference type="EMBL" id="GHES01008641">
    <property type="protein sequence ID" value="MPA39200.1"/>
    <property type="molecule type" value="Transcribed_RNA"/>
</dbReference>
<sequence>MGFGHQAFLPLFLGALLVSLFVQATSAELVYNVTRVSRSRGREMVSGCNLFQGKWVFDASYPFYESSSCPFIDPGFNCQKYRRPDKLYQNYRWQPYSCNLPRFNGLDFLERWRGKKIMFVGDSLSLNMWQSLSCMIHAWVPNAKTSVTRRGIGSVAAVSYTVPSRYGQ</sequence>
<evidence type="ECO:0000256" key="5">
    <source>
        <dbReference type="ARBA" id="ARBA00022989"/>
    </source>
</evidence>
<dbReference type="GO" id="GO:0016413">
    <property type="term" value="F:O-acetyltransferase activity"/>
    <property type="evidence" value="ECO:0007669"/>
    <property type="project" value="InterPro"/>
</dbReference>
<name>A0A5B6Z4S7_DAVIN</name>
<dbReference type="InterPro" id="IPR029962">
    <property type="entry name" value="TBL"/>
</dbReference>
<dbReference type="GO" id="GO:0005794">
    <property type="term" value="C:Golgi apparatus"/>
    <property type="evidence" value="ECO:0007669"/>
    <property type="project" value="TreeGrafter"/>
</dbReference>
<evidence type="ECO:0000313" key="10">
    <source>
        <dbReference type="EMBL" id="MPA39200.1"/>
    </source>
</evidence>
<comment type="similarity">
    <text evidence="2">Belongs to the PC-esterase family. TBL subfamily.</text>
</comment>
<dbReference type="GO" id="GO:0016020">
    <property type="term" value="C:membrane"/>
    <property type="evidence" value="ECO:0007669"/>
    <property type="project" value="UniProtKB-SubCell"/>
</dbReference>
<dbReference type="PANTHER" id="PTHR32285">
    <property type="entry name" value="PROTEIN TRICHOME BIREFRINGENCE-LIKE 9-RELATED"/>
    <property type="match status" value="1"/>
</dbReference>
<evidence type="ECO:0000256" key="2">
    <source>
        <dbReference type="ARBA" id="ARBA00007727"/>
    </source>
</evidence>
<keyword evidence="7" id="KW-0732">Signal</keyword>
<dbReference type="InterPro" id="IPR025846">
    <property type="entry name" value="TBL_N"/>
</dbReference>
<accession>A0A5B6Z4S7</accession>
<evidence type="ECO:0000256" key="4">
    <source>
        <dbReference type="ARBA" id="ARBA00022968"/>
    </source>
</evidence>
<feature type="domain" description="Trichome birefringence-like C-terminal" evidence="8">
    <location>
        <begin position="100"/>
        <end position="149"/>
    </location>
</feature>
<organism evidence="10">
    <name type="scientific">Davidia involucrata</name>
    <name type="common">Dove tree</name>
    <dbReference type="NCBI Taxonomy" id="16924"/>
    <lineage>
        <taxon>Eukaryota</taxon>
        <taxon>Viridiplantae</taxon>
        <taxon>Streptophyta</taxon>
        <taxon>Embryophyta</taxon>
        <taxon>Tracheophyta</taxon>
        <taxon>Spermatophyta</taxon>
        <taxon>Magnoliopsida</taxon>
        <taxon>eudicotyledons</taxon>
        <taxon>Gunneridae</taxon>
        <taxon>Pentapetalae</taxon>
        <taxon>asterids</taxon>
        <taxon>Cornales</taxon>
        <taxon>Nyssaceae</taxon>
        <taxon>Davidia</taxon>
    </lineage>
</organism>
<feature type="signal peptide" evidence="7">
    <location>
        <begin position="1"/>
        <end position="27"/>
    </location>
</feature>
<keyword evidence="6" id="KW-0472">Membrane</keyword>
<evidence type="ECO:0000256" key="3">
    <source>
        <dbReference type="ARBA" id="ARBA00022692"/>
    </source>
</evidence>
<proteinExistence type="inferred from homology"/>
<evidence type="ECO:0000256" key="1">
    <source>
        <dbReference type="ARBA" id="ARBA00004167"/>
    </source>
</evidence>
<dbReference type="Pfam" id="PF13839">
    <property type="entry name" value="PC-Esterase"/>
    <property type="match status" value="1"/>
</dbReference>
<dbReference type="AlphaFoldDB" id="A0A5B6Z4S7"/>
<evidence type="ECO:0000256" key="7">
    <source>
        <dbReference type="SAM" id="SignalP"/>
    </source>
</evidence>
<dbReference type="InterPro" id="IPR026057">
    <property type="entry name" value="TBL_C"/>
</dbReference>
<protein>
    <submittedName>
        <fullName evidence="10">Uncharacterized protein</fullName>
    </submittedName>
</protein>
<evidence type="ECO:0000259" key="9">
    <source>
        <dbReference type="Pfam" id="PF14416"/>
    </source>
</evidence>
<feature type="chain" id="PRO_5022820546" evidence="7">
    <location>
        <begin position="28"/>
        <end position="168"/>
    </location>
</feature>
<gene>
    <name evidence="10" type="ORF">Din_008641</name>
</gene>
<reference evidence="10" key="1">
    <citation type="submission" date="2019-08" db="EMBL/GenBank/DDBJ databases">
        <title>Reference gene set and small RNA set construction with multiple tissues from Davidia involucrata Baill.</title>
        <authorList>
            <person name="Yang H."/>
            <person name="Zhou C."/>
            <person name="Li G."/>
            <person name="Wang J."/>
            <person name="Gao P."/>
            <person name="Wang M."/>
            <person name="Wang R."/>
            <person name="Zhao Y."/>
        </authorList>
    </citation>
    <scope>NUCLEOTIDE SEQUENCE</scope>
    <source>
        <tissue evidence="10">Mixed with DoveR01_LX</tissue>
    </source>
</reference>
<keyword evidence="5" id="KW-1133">Transmembrane helix</keyword>